<dbReference type="GO" id="GO:0005783">
    <property type="term" value="C:endoplasmic reticulum"/>
    <property type="evidence" value="ECO:0007669"/>
    <property type="project" value="TreeGrafter"/>
</dbReference>
<feature type="domain" description="Fe2OG dioxygenase" evidence="7">
    <location>
        <begin position="135"/>
        <end position="267"/>
    </location>
</feature>
<proteinExistence type="predicted"/>
<evidence type="ECO:0000256" key="5">
    <source>
        <dbReference type="ARBA" id="ARBA00023004"/>
    </source>
</evidence>
<dbReference type="SMART" id="SM00702">
    <property type="entry name" value="P4Hc"/>
    <property type="match status" value="1"/>
</dbReference>
<sequence length="278" mass="29526">MHYSLLAVLGAVRALADSAQIPVANSPAPAYDAAYASAPAAAGSFECVHPAYKAHLVSRSPLVIYLEDFITPAERALLLAQANASYVHSNVAVGNSSTTSAHRTSSSASLSASSVVSCIHARALSFQDFALSPAHLEPLQLVRYATGQHYHYHTDWFSAASHSGLSAGGNRASSFFGYVKVTPDVTGGGTNFPVVTPPRGDKWCRFIDCDEEWTSGTTFRPIEGNAVYWENLVEGPDGVQVGDHRTLHAGLPVTSGEKVGMNIWTRQAPLGDSVRQGL</sequence>
<feature type="signal peptide" evidence="6">
    <location>
        <begin position="1"/>
        <end position="16"/>
    </location>
</feature>
<dbReference type="EMBL" id="LAEV01002045">
    <property type="protein sequence ID" value="KKA26687.1"/>
    <property type="molecule type" value="Genomic_DNA"/>
</dbReference>
<evidence type="ECO:0000256" key="4">
    <source>
        <dbReference type="ARBA" id="ARBA00023002"/>
    </source>
</evidence>
<keyword evidence="3" id="KW-0223">Dioxygenase</keyword>
<organism evidence="8 9">
    <name type="scientific">Thielaviopsis punctulata</name>
    <dbReference type="NCBI Taxonomy" id="72032"/>
    <lineage>
        <taxon>Eukaryota</taxon>
        <taxon>Fungi</taxon>
        <taxon>Dikarya</taxon>
        <taxon>Ascomycota</taxon>
        <taxon>Pezizomycotina</taxon>
        <taxon>Sordariomycetes</taxon>
        <taxon>Hypocreomycetidae</taxon>
        <taxon>Microascales</taxon>
        <taxon>Ceratocystidaceae</taxon>
        <taxon>Thielaviopsis</taxon>
    </lineage>
</organism>
<evidence type="ECO:0000256" key="2">
    <source>
        <dbReference type="ARBA" id="ARBA00022723"/>
    </source>
</evidence>
<dbReference type="Proteomes" id="UP000033483">
    <property type="component" value="Unassembled WGS sequence"/>
</dbReference>
<keyword evidence="5" id="KW-0408">Iron</keyword>
<keyword evidence="6" id="KW-0732">Signal</keyword>
<dbReference type="PANTHER" id="PTHR10869:SF246">
    <property type="entry name" value="TRANSMEMBRANE PROLYL 4-HYDROXYLASE"/>
    <property type="match status" value="1"/>
</dbReference>
<evidence type="ECO:0000256" key="6">
    <source>
        <dbReference type="SAM" id="SignalP"/>
    </source>
</evidence>
<dbReference type="GO" id="GO:0005506">
    <property type="term" value="F:iron ion binding"/>
    <property type="evidence" value="ECO:0007669"/>
    <property type="project" value="InterPro"/>
</dbReference>
<dbReference type="Gene3D" id="2.60.120.620">
    <property type="entry name" value="q2cbj1_9rhob like domain"/>
    <property type="match status" value="1"/>
</dbReference>
<evidence type="ECO:0000313" key="9">
    <source>
        <dbReference type="Proteomes" id="UP000033483"/>
    </source>
</evidence>
<name>A0A0F4Z867_9PEZI</name>
<feature type="chain" id="PRO_5002482410" description="Fe2OG dioxygenase domain-containing protein" evidence="6">
    <location>
        <begin position="17"/>
        <end position="278"/>
    </location>
</feature>
<dbReference type="AlphaFoldDB" id="A0A0F4Z867"/>
<dbReference type="PROSITE" id="PS51471">
    <property type="entry name" value="FE2OG_OXY"/>
    <property type="match status" value="1"/>
</dbReference>
<dbReference type="PANTHER" id="PTHR10869">
    <property type="entry name" value="PROLYL 4-HYDROXYLASE ALPHA SUBUNIT"/>
    <property type="match status" value="1"/>
</dbReference>
<evidence type="ECO:0000313" key="8">
    <source>
        <dbReference type="EMBL" id="KKA26687.1"/>
    </source>
</evidence>
<reference evidence="8 9" key="1">
    <citation type="submission" date="2015-03" db="EMBL/GenBank/DDBJ databases">
        <authorList>
            <person name="Radwan O."/>
            <person name="Al-Naeli F.A."/>
            <person name="Rendon G.A."/>
            <person name="Fields C."/>
        </authorList>
    </citation>
    <scope>NUCLEOTIDE SEQUENCE [LARGE SCALE GENOMIC DNA]</scope>
    <source>
        <strain evidence="8">CR-DP1</strain>
    </source>
</reference>
<dbReference type="Pfam" id="PF13640">
    <property type="entry name" value="2OG-FeII_Oxy_3"/>
    <property type="match status" value="1"/>
</dbReference>
<dbReference type="InterPro" id="IPR045054">
    <property type="entry name" value="P4HA-like"/>
</dbReference>
<dbReference type="InterPro" id="IPR044862">
    <property type="entry name" value="Pro_4_hyd_alph_FE2OG_OXY"/>
</dbReference>
<dbReference type="GO" id="GO:0004656">
    <property type="term" value="F:procollagen-proline 4-dioxygenase activity"/>
    <property type="evidence" value="ECO:0007669"/>
    <property type="project" value="TreeGrafter"/>
</dbReference>
<keyword evidence="9" id="KW-1185">Reference proteome</keyword>
<accession>A0A0F4Z867</accession>
<dbReference type="GO" id="GO:0031418">
    <property type="term" value="F:L-ascorbic acid binding"/>
    <property type="evidence" value="ECO:0007669"/>
    <property type="project" value="InterPro"/>
</dbReference>
<dbReference type="InterPro" id="IPR006620">
    <property type="entry name" value="Pro_4_hyd_alph"/>
</dbReference>
<protein>
    <recommendedName>
        <fullName evidence="7">Fe2OG dioxygenase domain-containing protein</fullName>
    </recommendedName>
</protein>
<evidence type="ECO:0000256" key="3">
    <source>
        <dbReference type="ARBA" id="ARBA00022964"/>
    </source>
</evidence>
<gene>
    <name evidence="8" type="ORF">TD95_001634</name>
</gene>
<dbReference type="InterPro" id="IPR005123">
    <property type="entry name" value="Oxoglu/Fe-dep_dioxygenase_dom"/>
</dbReference>
<evidence type="ECO:0000256" key="1">
    <source>
        <dbReference type="ARBA" id="ARBA00001961"/>
    </source>
</evidence>
<comment type="caution">
    <text evidence="8">The sequence shown here is derived from an EMBL/GenBank/DDBJ whole genome shotgun (WGS) entry which is preliminary data.</text>
</comment>
<dbReference type="OrthoDB" id="420380at2759"/>
<keyword evidence="2" id="KW-0479">Metal-binding</keyword>
<comment type="cofactor">
    <cofactor evidence="1">
        <name>L-ascorbate</name>
        <dbReference type="ChEBI" id="CHEBI:38290"/>
    </cofactor>
</comment>
<keyword evidence="4" id="KW-0560">Oxidoreductase</keyword>
<evidence type="ECO:0000259" key="7">
    <source>
        <dbReference type="PROSITE" id="PS51471"/>
    </source>
</evidence>